<proteinExistence type="predicted"/>
<dbReference type="InterPro" id="IPR056625">
    <property type="entry name" value="SH3_CYT4"/>
</dbReference>
<dbReference type="Pfam" id="PF00773">
    <property type="entry name" value="RNB"/>
    <property type="match status" value="2"/>
</dbReference>
<reference evidence="3 4" key="1">
    <citation type="submission" date="2024-07" db="EMBL/GenBank/DDBJ databases">
        <title>Section-level genome sequencing and comparative genomics of Aspergillus sections Usti and Cavernicolus.</title>
        <authorList>
            <consortium name="Lawrence Berkeley National Laboratory"/>
            <person name="Nybo J.L."/>
            <person name="Vesth T.C."/>
            <person name="Theobald S."/>
            <person name="Frisvad J.C."/>
            <person name="Larsen T.O."/>
            <person name="Kjaerboelling I."/>
            <person name="Rothschild-Mancinelli K."/>
            <person name="Lyhne E.K."/>
            <person name="Kogle M.E."/>
            <person name="Barry K."/>
            <person name="Clum A."/>
            <person name="Na H."/>
            <person name="Ledsgaard L."/>
            <person name="Lin J."/>
            <person name="Lipzen A."/>
            <person name="Kuo A."/>
            <person name="Riley R."/>
            <person name="Mondo S."/>
            <person name="LaButti K."/>
            <person name="Haridas S."/>
            <person name="Pangalinan J."/>
            <person name="Salamov A.A."/>
            <person name="Simmons B.A."/>
            <person name="Magnuson J.K."/>
            <person name="Chen J."/>
            <person name="Drula E."/>
            <person name="Henrissat B."/>
            <person name="Wiebenga A."/>
            <person name="Lubbers R.J."/>
            <person name="Gomes A.C."/>
            <person name="Makela M.R."/>
            <person name="Stajich J."/>
            <person name="Grigoriev I.V."/>
            <person name="Mortensen U.H."/>
            <person name="De vries R.P."/>
            <person name="Baker S.E."/>
            <person name="Andersen M.R."/>
        </authorList>
    </citation>
    <scope>NUCLEOTIDE SEQUENCE [LARGE SCALE GENOMIC DNA]</scope>
    <source>
        <strain evidence="3 4">CBS 600.67</strain>
    </source>
</reference>
<feature type="compositionally biased region" description="Basic and acidic residues" evidence="1">
    <location>
        <begin position="127"/>
        <end position="143"/>
    </location>
</feature>
<dbReference type="EMBL" id="JBFXLS010000045">
    <property type="protein sequence ID" value="KAL2824320.1"/>
    <property type="molecule type" value="Genomic_DNA"/>
</dbReference>
<gene>
    <name evidence="3" type="ORF">BDW59DRAFT_147800</name>
</gene>
<accession>A0ABR4I982</accession>
<protein>
    <recommendedName>
        <fullName evidence="2">RNB domain-containing protein</fullName>
    </recommendedName>
</protein>
<feature type="domain" description="RNB" evidence="2">
    <location>
        <begin position="545"/>
        <end position="891"/>
    </location>
</feature>
<dbReference type="InterPro" id="IPR001900">
    <property type="entry name" value="RNase_II/R"/>
</dbReference>
<feature type="region of interest" description="Disordered" evidence="1">
    <location>
        <begin position="100"/>
        <end position="156"/>
    </location>
</feature>
<dbReference type="InterPro" id="IPR050180">
    <property type="entry name" value="RNR_Ribonuclease"/>
</dbReference>
<name>A0ABR4I982_9EURO</name>
<comment type="caution">
    <text evidence="3">The sequence shown here is derived from an EMBL/GenBank/DDBJ whole genome shotgun (WGS) entry which is preliminary data.</text>
</comment>
<dbReference type="Proteomes" id="UP001610335">
    <property type="component" value="Unassembled WGS sequence"/>
</dbReference>
<dbReference type="Pfam" id="PF23214">
    <property type="entry name" value="SH3_CYT4"/>
    <property type="match status" value="1"/>
</dbReference>
<feature type="compositionally biased region" description="Acidic residues" evidence="1">
    <location>
        <begin position="144"/>
        <end position="155"/>
    </location>
</feature>
<organism evidence="3 4">
    <name type="scientific">Aspergillus cavernicola</name>
    <dbReference type="NCBI Taxonomy" id="176166"/>
    <lineage>
        <taxon>Eukaryota</taxon>
        <taxon>Fungi</taxon>
        <taxon>Dikarya</taxon>
        <taxon>Ascomycota</taxon>
        <taxon>Pezizomycotina</taxon>
        <taxon>Eurotiomycetes</taxon>
        <taxon>Eurotiomycetidae</taxon>
        <taxon>Eurotiales</taxon>
        <taxon>Aspergillaceae</taxon>
        <taxon>Aspergillus</taxon>
        <taxon>Aspergillus subgen. Nidulantes</taxon>
    </lineage>
</organism>
<keyword evidence="4" id="KW-1185">Reference proteome</keyword>
<dbReference type="SUPFAM" id="SSF50249">
    <property type="entry name" value="Nucleic acid-binding proteins"/>
    <property type="match status" value="1"/>
</dbReference>
<dbReference type="PANTHER" id="PTHR23355:SF65">
    <property type="entry name" value="EXORIBONUCLEASE CYT-4, PUTATIVE (AFU_ORTHOLOGUE AFUA_7G01550)-RELATED"/>
    <property type="match status" value="1"/>
</dbReference>
<evidence type="ECO:0000256" key="1">
    <source>
        <dbReference type="SAM" id="MobiDB-lite"/>
    </source>
</evidence>
<dbReference type="InterPro" id="IPR056624">
    <property type="entry name" value="WH_CYT4"/>
</dbReference>
<evidence type="ECO:0000313" key="4">
    <source>
        <dbReference type="Proteomes" id="UP001610335"/>
    </source>
</evidence>
<evidence type="ECO:0000313" key="3">
    <source>
        <dbReference type="EMBL" id="KAL2824320.1"/>
    </source>
</evidence>
<dbReference type="SMART" id="SM00955">
    <property type="entry name" value="RNB"/>
    <property type="match status" value="1"/>
</dbReference>
<dbReference type="Pfam" id="PF23216">
    <property type="entry name" value="WHD_CYT4"/>
    <property type="match status" value="1"/>
</dbReference>
<evidence type="ECO:0000259" key="2">
    <source>
        <dbReference type="SMART" id="SM00955"/>
    </source>
</evidence>
<dbReference type="PANTHER" id="PTHR23355">
    <property type="entry name" value="RIBONUCLEASE"/>
    <property type="match status" value="1"/>
</dbReference>
<dbReference type="InterPro" id="IPR012340">
    <property type="entry name" value="NA-bd_OB-fold"/>
</dbReference>
<sequence length="1043" mass="117932">MPLILSKARVPRRVTGPGVVSRYRLASASARSRPALWPNTVVLGSPVISRRCLNSKSENISTGGDLLRTPPSIEGIHLKSEFEENRDIRQYLRKWQEASSNDLDPVHGPQTTKPDSSRRWVGNMLNDNRETADAGGDDVRTEEDMSDFVDPSDEGEGMHDYLMPGDLVAIKTTDEILRFAIYVRSISKQQQFYTERGKWRIAYPRDLEFVVKGFVPPHAVLSLHQFFPDSIAELGTDMQSAIEGGVPRHRGARFIRQMNEFRSKVQELYRANSIRFDRIHDIVAHETAQSEMTIEQLACKALDIEPEQLNDVILFAVHQAAHQRPFLIDSDQSSLFTNHYVVAPLGVAAILETVTNWVHEHENYLIRAMTERDIPDLKDHPLQKFIQKAQRLIRLSRKVRSPTTMANVGPTSHRFQPGQDDKPMVYREMLTEKFTREDLIIIRFLQLWSIPPRKMTSAAHRSAGSHIMRATGMYTALELSTGTAPLFLQEIGAFMPWDNIRLFDQDLALPGHGITPESESSWNEVEEACQKLDIDGLVDKMGTMRKDWGESPVYCVDNVDAEEIDDGVSLERISGSNDTFWIRVHVANPSAFIDPSNVIMKYAASRVQTLYVPDRTYPMLPKSLTQGHFSLAPGRPTLTFSAKMNLKGEVLDTDVSNGIVRNVVYLTHDKLSSIFEGDSGEPMKPLTVGGQWSNEHARTGLRDKLSPQDEETFHTLRQLMLAFREQRRKNGAMDWPASVDTRVSVSGGNEPLKPSTLDVEAGRYILGDPIIQLHQKMVNPHEIQDMTKRYLVSTLMNLACWISAKWCAERNIPAVYDGTYYHPEYPQLTSENISEYGGDGWLQLGPPKGVSSSRPAKHVPLGLDAYVKSTSPLRRYTDLLVHQQIEAALRFEHEHGRRLDASTSDASALPFSHEEVEDYISRSRWKRNRLRTCDQGSKQFWACMLLFRAFYFAECELPETFECVVHRSYSQVGREGAGFDNSYTGAITSLGVRCHITVPPEMGAVSIFSLVEAKMTGVNLSRTLVTMEVTRVIKPYERVGEWA</sequence>